<organism evidence="1">
    <name type="scientific">Pongo abelii</name>
    <name type="common">Sumatran orangutan</name>
    <name type="synonym">Pongo pygmaeus abelii</name>
    <dbReference type="NCBI Taxonomy" id="9601"/>
    <lineage>
        <taxon>Eukaryota</taxon>
        <taxon>Metazoa</taxon>
        <taxon>Chordata</taxon>
        <taxon>Craniata</taxon>
        <taxon>Vertebrata</taxon>
        <taxon>Euteleostomi</taxon>
        <taxon>Mammalia</taxon>
        <taxon>Eutheria</taxon>
        <taxon>Euarchontoglires</taxon>
        <taxon>Primates</taxon>
        <taxon>Haplorrhini</taxon>
        <taxon>Catarrhini</taxon>
        <taxon>Hominidae</taxon>
        <taxon>Pongo</taxon>
    </lineage>
</organism>
<gene>
    <name evidence="1" type="ORF">CR201_G0041626</name>
</gene>
<dbReference type="AlphaFoldDB" id="A0A2J8SN04"/>
<reference evidence="1" key="1">
    <citation type="submission" date="2017-12" db="EMBL/GenBank/DDBJ databases">
        <title>High-resolution comparative analysis of great ape genomes.</title>
        <authorList>
            <person name="Pollen A."/>
            <person name="Hastie A."/>
            <person name="Hormozdiari F."/>
            <person name="Dougherty M."/>
            <person name="Liu R."/>
            <person name="Chaisson M."/>
            <person name="Hoppe E."/>
            <person name="Hill C."/>
            <person name="Pang A."/>
            <person name="Hillier L."/>
            <person name="Baker C."/>
            <person name="Armstrong J."/>
            <person name="Shendure J."/>
            <person name="Paten B."/>
            <person name="Wilson R."/>
            <person name="Chao H."/>
            <person name="Schneider V."/>
            <person name="Ventura M."/>
            <person name="Kronenberg Z."/>
            <person name="Murali S."/>
            <person name="Gordon D."/>
            <person name="Cantsilieris S."/>
            <person name="Munson K."/>
            <person name="Nelson B."/>
            <person name="Raja A."/>
            <person name="Underwood J."/>
            <person name="Diekhans M."/>
            <person name="Fiddes I."/>
            <person name="Haussler D."/>
            <person name="Eichler E."/>
        </authorList>
    </citation>
    <scope>NUCLEOTIDE SEQUENCE [LARGE SCALE GENOMIC DNA]</scope>
    <source>
        <strain evidence="1">Susie</strain>
    </source>
</reference>
<protein>
    <submittedName>
        <fullName evidence="1">CD6 isoform 13</fullName>
    </submittedName>
</protein>
<comment type="caution">
    <text evidence="1">The sequence shown here is derived from an EMBL/GenBank/DDBJ whole genome shotgun (WGS) entry which is preliminary data.</text>
</comment>
<accession>A0A2J8SN04</accession>
<sequence>MWLFFGIAGLLMAALSGCTVAKWIHLLGEICCFAGMGF</sequence>
<dbReference type="EMBL" id="NDHI03003558">
    <property type="protein sequence ID" value="PNJ22151.1"/>
    <property type="molecule type" value="Genomic_DNA"/>
</dbReference>
<evidence type="ECO:0000313" key="1">
    <source>
        <dbReference type="EMBL" id="PNJ22151.1"/>
    </source>
</evidence>
<name>A0A2J8SN04_PONAB</name>
<proteinExistence type="predicted"/>